<evidence type="ECO:0000313" key="1">
    <source>
        <dbReference type="EMBL" id="KAH6893100.1"/>
    </source>
</evidence>
<organism evidence="1 2">
    <name type="scientific">Thelonectria olida</name>
    <dbReference type="NCBI Taxonomy" id="1576542"/>
    <lineage>
        <taxon>Eukaryota</taxon>
        <taxon>Fungi</taxon>
        <taxon>Dikarya</taxon>
        <taxon>Ascomycota</taxon>
        <taxon>Pezizomycotina</taxon>
        <taxon>Sordariomycetes</taxon>
        <taxon>Hypocreomycetidae</taxon>
        <taxon>Hypocreales</taxon>
        <taxon>Nectriaceae</taxon>
        <taxon>Thelonectria</taxon>
    </lineage>
</organism>
<proteinExistence type="predicted"/>
<sequence length="91" mass="10169">MAMDFLQYLCDTCNINSDGTSWEYFRQFKQLYSSGTGRRMDTNGSKEVQKVNPPASLVPVAPSAGLTLMNTGGAFPRRYPRVSLRPSTTQR</sequence>
<dbReference type="OrthoDB" id="5202125at2759"/>
<comment type="caution">
    <text evidence="1">The sequence shown here is derived from an EMBL/GenBank/DDBJ whole genome shotgun (WGS) entry which is preliminary data.</text>
</comment>
<accession>A0A9P9ASQ5</accession>
<evidence type="ECO:0000313" key="2">
    <source>
        <dbReference type="Proteomes" id="UP000777438"/>
    </source>
</evidence>
<reference evidence="1 2" key="1">
    <citation type="journal article" date="2021" name="Nat. Commun.">
        <title>Genetic determinants of endophytism in the Arabidopsis root mycobiome.</title>
        <authorList>
            <person name="Mesny F."/>
            <person name="Miyauchi S."/>
            <person name="Thiergart T."/>
            <person name="Pickel B."/>
            <person name="Atanasova L."/>
            <person name="Karlsson M."/>
            <person name="Huettel B."/>
            <person name="Barry K.W."/>
            <person name="Haridas S."/>
            <person name="Chen C."/>
            <person name="Bauer D."/>
            <person name="Andreopoulos W."/>
            <person name="Pangilinan J."/>
            <person name="LaButti K."/>
            <person name="Riley R."/>
            <person name="Lipzen A."/>
            <person name="Clum A."/>
            <person name="Drula E."/>
            <person name="Henrissat B."/>
            <person name="Kohler A."/>
            <person name="Grigoriev I.V."/>
            <person name="Martin F.M."/>
            <person name="Hacquard S."/>
        </authorList>
    </citation>
    <scope>NUCLEOTIDE SEQUENCE [LARGE SCALE GENOMIC DNA]</scope>
    <source>
        <strain evidence="1 2">MPI-CAGE-CH-0241</strain>
    </source>
</reference>
<dbReference type="Proteomes" id="UP000777438">
    <property type="component" value="Unassembled WGS sequence"/>
</dbReference>
<gene>
    <name evidence="1" type="ORF">B0T10DRAFT_481523</name>
</gene>
<keyword evidence="2" id="KW-1185">Reference proteome</keyword>
<dbReference type="AlphaFoldDB" id="A0A9P9ASQ5"/>
<protein>
    <submittedName>
        <fullName evidence="1">Uncharacterized protein</fullName>
    </submittedName>
</protein>
<dbReference type="EMBL" id="JAGPYM010000006">
    <property type="protein sequence ID" value="KAH6893100.1"/>
    <property type="molecule type" value="Genomic_DNA"/>
</dbReference>
<name>A0A9P9ASQ5_9HYPO</name>